<dbReference type="Proteomes" id="UP000679129">
    <property type="component" value="Chromosome"/>
</dbReference>
<organism evidence="1 2">
    <name type="scientific">Candidatus Minimicrobia naudis</name>
    <dbReference type="NCBI Taxonomy" id="2841263"/>
    <lineage>
        <taxon>Bacteria</taxon>
        <taxon>Candidatus Saccharimonadota</taxon>
        <taxon>Candidatus Saccharimonadota incertae sedis</taxon>
        <taxon>Candidatus Minimicrobia</taxon>
    </lineage>
</organism>
<protein>
    <recommendedName>
        <fullName evidence="3">Ribosome recycling factor</fullName>
    </recommendedName>
</protein>
<keyword evidence="2" id="KW-1185">Reference proteome</keyword>
<dbReference type="AlphaFoldDB" id="A0A8F1SBX7"/>
<dbReference type="KEGG" id="mnd:KOY48_01335"/>
<dbReference type="InterPro" id="IPR036191">
    <property type="entry name" value="RRF_sf"/>
</dbReference>
<proteinExistence type="predicted"/>
<dbReference type="SUPFAM" id="SSF55194">
    <property type="entry name" value="Ribosome recycling factor, RRF"/>
    <property type="match status" value="1"/>
</dbReference>
<name>A0A8F1SBX7_9BACT</name>
<dbReference type="EMBL" id="CP076460">
    <property type="protein sequence ID" value="QWQ32489.1"/>
    <property type="molecule type" value="Genomic_DNA"/>
</dbReference>
<accession>A0A8F1SBX7</accession>
<gene>
    <name evidence="1" type="ORF">KOY48_01335</name>
</gene>
<evidence type="ECO:0008006" key="3">
    <source>
        <dbReference type="Google" id="ProtNLM"/>
    </source>
</evidence>
<reference evidence="1" key="1">
    <citation type="submission" date="2021-06" db="EMBL/GenBank/DDBJ databases">
        <title>An adapted protocol for Saccharibacteria cultivation: two new species join this phylum of Candidate Phyla Radiations.</title>
        <authorList>
            <person name="Ibrahim A."/>
            <person name="Maatouk M."/>
            <person name="Zgheib R."/>
            <person name="Haddad G."/>
            <person name="Bou Khalil J."/>
            <person name="Raoult D."/>
            <person name="Bittar F."/>
        </authorList>
    </citation>
    <scope>NUCLEOTIDE SEQUENCE</scope>
    <source>
        <strain evidence="1">IHU1</strain>
    </source>
</reference>
<sequence>MELKKVRTGRAHAGMLDGVMVEAYGSKKMPT</sequence>
<evidence type="ECO:0000313" key="2">
    <source>
        <dbReference type="Proteomes" id="UP000679129"/>
    </source>
</evidence>
<evidence type="ECO:0000313" key="1">
    <source>
        <dbReference type="EMBL" id="QWQ32489.1"/>
    </source>
</evidence>